<reference evidence="2 3" key="1">
    <citation type="submission" date="2019-01" db="EMBL/GenBank/DDBJ databases">
        <title>Flavobacterium sp. nov.,isolated from freshwater.</title>
        <authorList>
            <person name="Zhang R."/>
            <person name="Du Z.-J."/>
        </authorList>
    </citation>
    <scope>NUCLEOTIDE SEQUENCE [LARGE SCALE GENOMIC DNA]</scope>
    <source>
        <strain evidence="2 3">1E403</strain>
    </source>
</reference>
<comment type="caution">
    <text evidence="2">The sequence shown here is derived from an EMBL/GenBank/DDBJ whole genome shotgun (WGS) entry which is preliminary data.</text>
</comment>
<keyword evidence="1" id="KW-0732">Signal</keyword>
<evidence type="ECO:0000313" key="2">
    <source>
        <dbReference type="EMBL" id="RWX02444.1"/>
    </source>
</evidence>
<name>A0A3S3U4I6_9FLAO</name>
<dbReference type="EMBL" id="SBII01000002">
    <property type="protein sequence ID" value="RWX02444.1"/>
    <property type="molecule type" value="Genomic_DNA"/>
</dbReference>
<evidence type="ECO:0000256" key="1">
    <source>
        <dbReference type="SAM" id="SignalP"/>
    </source>
</evidence>
<evidence type="ECO:0008006" key="4">
    <source>
        <dbReference type="Google" id="ProtNLM"/>
    </source>
</evidence>
<organism evidence="2 3">
    <name type="scientific">Flavobacterium cerinum</name>
    <dbReference type="NCBI Taxonomy" id="2502784"/>
    <lineage>
        <taxon>Bacteria</taxon>
        <taxon>Pseudomonadati</taxon>
        <taxon>Bacteroidota</taxon>
        <taxon>Flavobacteriia</taxon>
        <taxon>Flavobacteriales</taxon>
        <taxon>Flavobacteriaceae</taxon>
        <taxon>Flavobacterium</taxon>
    </lineage>
</organism>
<sequence>MKKTVTFLALALSMSAFSQGPCCPTGGNRFDQLSLEAEYGLNYTRSPIQTDFKHWGIGVRYMFNEYWGVKADYANDRFSSDNGRPGTGGLYYRLSAQAVYNIGRTLNLPNLTGGRLNMLLHGGAGYSHLNIYDDVESDNMGNVILGGTLQLYISERFALTGDVSGVLNFRQQNGFDSTNVGKTYTGKILNASIGLTYYLGRNKGDADWR</sequence>
<dbReference type="RefSeq" id="WP_128388716.1">
    <property type="nucleotide sequence ID" value="NZ_SBII01000002.1"/>
</dbReference>
<feature type="signal peptide" evidence="1">
    <location>
        <begin position="1"/>
        <end position="18"/>
    </location>
</feature>
<keyword evidence="3" id="KW-1185">Reference proteome</keyword>
<gene>
    <name evidence="2" type="ORF">EPI11_04285</name>
</gene>
<dbReference type="Proteomes" id="UP000287527">
    <property type="component" value="Unassembled WGS sequence"/>
</dbReference>
<dbReference type="AlphaFoldDB" id="A0A3S3U4I6"/>
<feature type="chain" id="PRO_5018564916" description="Outer membrane protein beta-barrel domain-containing protein" evidence="1">
    <location>
        <begin position="19"/>
        <end position="209"/>
    </location>
</feature>
<dbReference type="OrthoDB" id="1339830at2"/>
<protein>
    <recommendedName>
        <fullName evidence="4">Outer membrane protein beta-barrel domain-containing protein</fullName>
    </recommendedName>
</protein>
<dbReference type="SUPFAM" id="SSF56935">
    <property type="entry name" value="Porins"/>
    <property type="match status" value="1"/>
</dbReference>
<evidence type="ECO:0000313" key="3">
    <source>
        <dbReference type="Proteomes" id="UP000287527"/>
    </source>
</evidence>
<proteinExistence type="predicted"/>
<accession>A0A3S3U4I6</accession>
<dbReference type="Gene3D" id="2.40.160.20">
    <property type="match status" value="1"/>
</dbReference>